<sequence length="237" mass="27469">MNNKDERQAWNAKHRELTKSIMKTEEHDQAVDLILSTQGLIYSSEMAGSLGIHGEDILFSDITEDIMRCYPVPCSDTRNSIVWHLWHIARVEDITMNILVAGGQQVLSSDNWTERMNIRFSHSGNDMNESEISELSSSIDIESLLAYRIAVGRQTRVIVKSLKPSQFREKIQSSRIQRLFDEQMLNEGSKWLAEYWSKKTIAGLFLMPTTRHNFLHMNKCIRIKNKIEKMNKKKNIV</sequence>
<dbReference type="RefSeq" id="WP_305992264.1">
    <property type="nucleotide sequence ID" value="NZ_JAVAMP010000005.1"/>
</dbReference>
<keyword evidence="3" id="KW-1185">Reference proteome</keyword>
<proteinExistence type="predicted"/>
<reference evidence="2 3" key="1">
    <citation type="submission" date="2023-08" db="EMBL/GenBank/DDBJ databases">
        <authorList>
            <person name="Park J.-S."/>
        </authorList>
    </citation>
    <scope>NUCLEOTIDE SEQUENCE [LARGE SCALE GENOMIC DNA]</scope>
    <source>
        <strain evidence="2 3">2205SS18-9</strain>
    </source>
</reference>
<dbReference type="Pfam" id="PF12867">
    <property type="entry name" value="DinB_2"/>
    <property type="match status" value="1"/>
</dbReference>
<accession>A0ABT9IZZ6</accession>
<gene>
    <name evidence="2" type="ORF">Q5Y73_12615</name>
</gene>
<dbReference type="SUPFAM" id="SSF109854">
    <property type="entry name" value="DinB/YfiT-like putative metalloenzymes"/>
    <property type="match status" value="1"/>
</dbReference>
<evidence type="ECO:0000313" key="2">
    <source>
        <dbReference type="EMBL" id="MDP5274954.1"/>
    </source>
</evidence>
<dbReference type="EMBL" id="JAVAMP010000005">
    <property type="protein sequence ID" value="MDP5274954.1"/>
    <property type="molecule type" value="Genomic_DNA"/>
</dbReference>
<comment type="caution">
    <text evidence="2">The sequence shown here is derived from an EMBL/GenBank/DDBJ whole genome shotgun (WGS) entry which is preliminary data.</text>
</comment>
<dbReference type="Gene3D" id="1.20.120.450">
    <property type="entry name" value="dinb family like domain"/>
    <property type="match status" value="1"/>
</dbReference>
<feature type="domain" description="DinB-like" evidence="1">
    <location>
        <begin position="59"/>
        <end position="174"/>
    </location>
</feature>
<dbReference type="Proteomes" id="UP001231941">
    <property type="component" value="Unassembled WGS sequence"/>
</dbReference>
<evidence type="ECO:0000313" key="3">
    <source>
        <dbReference type="Proteomes" id="UP001231941"/>
    </source>
</evidence>
<dbReference type="InterPro" id="IPR024775">
    <property type="entry name" value="DinB-like"/>
</dbReference>
<evidence type="ECO:0000259" key="1">
    <source>
        <dbReference type="Pfam" id="PF12867"/>
    </source>
</evidence>
<name>A0ABT9IZZ6_9BACL</name>
<protein>
    <submittedName>
        <fullName evidence="2">DinB family protein</fullName>
    </submittedName>
</protein>
<dbReference type="InterPro" id="IPR034660">
    <property type="entry name" value="DinB/YfiT-like"/>
</dbReference>
<organism evidence="2 3">
    <name type="scientific">Chengkuizengella axinellae</name>
    <dbReference type="NCBI Taxonomy" id="3064388"/>
    <lineage>
        <taxon>Bacteria</taxon>
        <taxon>Bacillati</taxon>
        <taxon>Bacillota</taxon>
        <taxon>Bacilli</taxon>
        <taxon>Bacillales</taxon>
        <taxon>Paenibacillaceae</taxon>
        <taxon>Chengkuizengella</taxon>
    </lineage>
</organism>